<dbReference type="Pfam" id="PF13359">
    <property type="entry name" value="DDE_Tnp_4"/>
    <property type="match status" value="1"/>
</dbReference>
<evidence type="ECO:0000256" key="1">
    <source>
        <dbReference type="ARBA" id="ARBA00001968"/>
    </source>
</evidence>
<evidence type="ECO:0000259" key="3">
    <source>
        <dbReference type="Pfam" id="PF13359"/>
    </source>
</evidence>
<dbReference type="Proteomes" id="UP000827092">
    <property type="component" value="Unassembled WGS sequence"/>
</dbReference>
<organism evidence="4 5">
    <name type="scientific">Oedothorax gibbosus</name>
    <dbReference type="NCBI Taxonomy" id="931172"/>
    <lineage>
        <taxon>Eukaryota</taxon>
        <taxon>Metazoa</taxon>
        <taxon>Ecdysozoa</taxon>
        <taxon>Arthropoda</taxon>
        <taxon>Chelicerata</taxon>
        <taxon>Arachnida</taxon>
        <taxon>Araneae</taxon>
        <taxon>Araneomorphae</taxon>
        <taxon>Entelegynae</taxon>
        <taxon>Araneoidea</taxon>
        <taxon>Linyphiidae</taxon>
        <taxon>Erigoninae</taxon>
        <taxon>Oedothorax</taxon>
    </lineage>
</organism>
<sequence>DNTDGETSEDEFELLEPKCKDYTSELESDTKNWERVKTRRGDVYYLPKIRDKSIRLRNTNDVSKYCSDNNIEFNPEDFDFGDKSVNYMARSETTSTDSDPEINLVEVKIPNSFEESLTSPERHEWVKAMKIELSAPHFSIVLLAVVDANYQFVVADVGSKGRFSDGGIFATNALGHHFRNRTLGILEDRSICDGGSPMPHVFVADEAFPLQRHLMRPFPGTQLDDIKRIFNYRLSRARRIVENDRLWKIFRVYRRPFECKLETVDKVVKATVVLHNYLGRTGGHNYSDEDISKAMQETDNQLLNLPRIENNPSSEAFLVRDMFCNYFMNVGQVKSLVHSKP</sequence>
<comment type="cofactor">
    <cofactor evidence="1">
        <name>a divalent metal cation</name>
        <dbReference type="ChEBI" id="CHEBI:60240"/>
    </cofactor>
</comment>
<dbReference type="GO" id="GO:0046872">
    <property type="term" value="F:metal ion binding"/>
    <property type="evidence" value="ECO:0007669"/>
    <property type="project" value="UniProtKB-KW"/>
</dbReference>
<evidence type="ECO:0000313" key="5">
    <source>
        <dbReference type="Proteomes" id="UP000827092"/>
    </source>
</evidence>
<comment type="caution">
    <text evidence="4">The sequence shown here is derived from an EMBL/GenBank/DDBJ whole genome shotgun (WGS) entry which is preliminary data.</text>
</comment>
<evidence type="ECO:0000313" key="4">
    <source>
        <dbReference type="EMBL" id="KAG8173236.1"/>
    </source>
</evidence>
<keyword evidence="5" id="KW-1185">Reference proteome</keyword>
<dbReference type="AlphaFoldDB" id="A0AAV6TP57"/>
<dbReference type="InterPro" id="IPR027806">
    <property type="entry name" value="HARBI1_dom"/>
</dbReference>
<protein>
    <recommendedName>
        <fullName evidence="3">DDE Tnp4 domain-containing protein</fullName>
    </recommendedName>
</protein>
<feature type="domain" description="DDE Tnp4" evidence="3">
    <location>
        <begin position="137"/>
        <end position="276"/>
    </location>
</feature>
<evidence type="ECO:0000256" key="2">
    <source>
        <dbReference type="ARBA" id="ARBA00022723"/>
    </source>
</evidence>
<gene>
    <name evidence="4" type="ORF">JTE90_024650</name>
</gene>
<feature type="non-terminal residue" evidence="4">
    <location>
        <position position="1"/>
    </location>
</feature>
<reference evidence="4 5" key="1">
    <citation type="journal article" date="2022" name="Nat. Ecol. Evol.">
        <title>A masculinizing supergene underlies an exaggerated male reproductive morph in a spider.</title>
        <authorList>
            <person name="Hendrickx F."/>
            <person name="De Corte Z."/>
            <person name="Sonet G."/>
            <person name="Van Belleghem S.M."/>
            <person name="Kostlbacher S."/>
            <person name="Vangestel C."/>
        </authorList>
    </citation>
    <scope>NUCLEOTIDE SEQUENCE [LARGE SCALE GENOMIC DNA]</scope>
    <source>
        <strain evidence="4">W744_W776</strain>
    </source>
</reference>
<keyword evidence="2" id="KW-0479">Metal-binding</keyword>
<proteinExistence type="predicted"/>
<name>A0AAV6TP57_9ARAC</name>
<dbReference type="EMBL" id="JAFNEN010001960">
    <property type="protein sequence ID" value="KAG8173236.1"/>
    <property type="molecule type" value="Genomic_DNA"/>
</dbReference>
<accession>A0AAV6TP57</accession>